<proteinExistence type="predicted"/>
<evidence type="ECO:0000313" key="3">
    <source>
        <dbReference type="EMBL" id="BDZ49753.1"/>
    </source>
</evidence>
<organism evidence="3 4">
    <name type="scientific">Frondihabitans sucicola</name>
    <dbReference type="NCBI Taxonomy" id="1268041"/>
    <lineage>
        <taxon>Bacteria</taxon>
        <taxon>Bacillati</taxon>
        <taxon>Actinomycetota</taxon>
        <taxon>Actinomycetes</taxon>
        <taxon>Micrococcales</taxon>
        <taxon>Microbacteriaceae</taxon>
        <taxon>Frondihabitans</taxon>
    </lineage>
</organism>
<keyword evidence="3" id="KW-0548">Nucleotidyltransferase</keyword>
<dbReference type="Pfam" id="PF12804">
    <property type="entry name" value="NTP_transf_3"/>
    <property type="match status" value="1"/>
</dbReference>
<dbReference type="Proteomes" id="UP001321486">
    <property type="component" value="Chromosome"/>
</dbReference>
<protein>
    <submittedName>
        <fullName evidence="3">Molybdenum cofactor guanylyltransferase</fullName>
    </submittedName>
</protein>
<evidence type="ECO:0000256" key="1">
    <source>
        <dbReference type="ARBA" id="ARBA00022679"/>
    </source>
</evidence>
<feature type="domain" description="MobA-like NTP transferase" evidence="2">
    <location>
        <begin position="10"/>
        <end position="159"/>
    </location>
</feature>
<keyword evidence="1" id="KW-0808">Transferase</keyword>
<sequence length="208" mass="21330">MFLVSIAYTAVLLAGGRASRLGGLDKTRMVSRGATLLDRAIEAAQEATALVIVGLRDGTAPPARAILTREDPPWSGPVAALAAGLQALPVMSPSTLVLACDLPRAPEAARALLAGARGSGREHDGFVAVDDAGYRQPLLAVYRTEALLQRLAALEAEGPLAGLSLRRLLADVDLVEVPVPTELCADVDTPADAARLGVGGAAGEGLVR</sequence>
<dbReference type="PANTHER" id="PTHR19136">
    <property type="entry name" value="MOLYBDENUM COFACTOR GUANYLYLTRANSFERASE"/>
    <property type="match status" value="1"/>
</dbReference>
<reference evidence="4" key="1">
    <citation type="journal article" date="2019" name="Int. J. Syst. Evol. Microbiol.">
        <title>The Global Catalogue of Microorganisms (GCM) 10K type strain sequencing project: providing services to taxonomists for standard genome sequencing and annotation.</title>
        <authorList>
            <consortium name="The Broad Institute Genomics Platform"/>
            <consortium name="The Broad Institute Genome Sequencing Center for Infectious Disease"/>
            <person name="Wu L."/>
            <person name="Ma J."/>
        </authorList>
    </citation>
    <scope>NUCLEOTIDE SEQUENCE [LARGE SCALE GENOMIC DNA]</scope>
    <source>
        <strain evidence="4">NBRC 108728</strain>
    </source>
</reference>
<dbReference type="InterPro" id="IPR029044">
    <property type="entry name" value="Nucleotide-diphossugar_trans"/>
</dbReference>
<dbReference type="GO" id="GO:0016779">
    <property type="term" value="F:nucleotidyltransferase activity"/>
    <property type="evidence" value="ECO:0007669"/>
    <property type="project" value="UniProtKB-KW"/>
</dbReference>
<gene>
    <name evidence="3" type="ORF">GCM10025867_19940</name>
</gene>
<evidence type="ECO:0000259" key="2">
    <source>
        <dbReference type="Pfam" id="PF12804"/>
    </source>
</evidence>
<dbReference type="InterPro" id="IPR025877">
    <property type="entry name" value="MobA-like_NTP_Trfase"/>
</dbReference>
<keyword evidence="4" id="KW-1185">Reference proteome</keyword>
<name>A0ABM8GNE5_9MICO</name>
<evidence type="ECO:0000313" key="4">
    <source>
        <dbReference type="Proteomes" id="UP001321486"/>
    </source>
</evidence>
<accession>A0ABM8GNE5</accession>
<dbReference type="PANTHER" id="PTHR19136:SF81">
    <property type="entry name" value="MOLYBDENUM COFACTOR GUANYLYLTRANSFERASE"/>
    <property type="match status" value="1"/>
</dbReference>
<dbReference type="Gene3D" id="3.90.550.10">
    <property type="entry name" value="Spore Coat Polysaccharide Biosynthesis Protein SpsA, Chain A"/>
    <property type="match status" value="1"/>
</dbReference>
<dbReference type="SUPFAM" id="SSF53448">
    <property type="entry name" value="Nucleotide-diphospho-sugar transferases"/>
    <property type="match status" value="1"/>
</dbReference>
<dbReference type="EMBL" id="AP027732">
    <property type="protein sequence ID" value="BDZ49753.1"/>
    <property type="molecule type" value="Genomic_DNA"/>
</dbReference>